<reference evidence="2" key="2">
    <citation type="submission" date="2022-10" db="EMBL/GenBank/DDBJ databases">
        <authorList>
            <consortium name="ENA_rothamsted_submissions"/>
            <consortium name="culmorum"/>
            <person name="King R."/>
        </authorList>
    </citation>
    <scope>NUCLEOTIDE SEQUENCE</scope>
</reference>
<gene>
    <name evidence="2" type="ORF">PHAECO_LOCUS9639</name>
</gene>
<dbReference type="InterPro" id="IPR058520">
    <property type="entry name" value="DUF8207"/>
</dbReference>
<dbReference type="AlphaFoldDB" id="A0A9N9SJT0"/>
<dbReference type="PANTHER" id="PTHR35374">
    <property type="entry name" value="CYCLIN-DEPENDENT KINASE 11A-LIKE"/>
    <property type="match status" value="1"/>
</dbReference>
<name>A0A9N9SJT0_PHACE</name>
<dbReference type="Proteomes" id="UP001153737">
    <property type="component" value="Chromosome 5"/>
</dbReference>
<evidence type="ECO:0000313" key="3">
    <source>
        <dbReference type="Proteomes" id="UP001153737"/>
    </source>
</evidence>
<organism evidence="2 3">
    <name type="scientific">Phaedon cochleariae</name>
    <name type="common">Mustard beetle</name>
    <dbReference type="NCBI Taxonomy" id="80249"/>
    <lineage>
        <taxon>Eukaryota</taxon>
        <taxon>Metazoa</taxon>
        <taxon>Ecdysozoa</taxon>
        <taxon>Arthropoda</taxon>
        <taxon>Hexapoda</taxon>
        <taxon>Insecta</taxon>
        <taxon>Pterygota</taxon>
        <taxon>Neoptera</taxon>
        <taxon>Endopterygota</taxon>
        <taxon>Coleoptera</taxon>
        <taxon>Polyphaga</taxon>
        <taxon>Cucujiformia</taxon>
        <taxon>Chrysomeloidea</taxon>
        <taxon>Chrysomelidae</taxon>
        <taxon>Chrysomelinae</taxon>
        <taxon>Chrysomelini</taxon>
        <taxon>Phaedon</taxon>
    </lineage>
</organism>
<evidence type="ECO:0000313" key="2">
    <source>
        <dbReference type="EMBL" id="CAG9822305.1"/>
    </source>
</evidence>
<protein>
    <recommendedName>
        <fullName evidence="1">DUF8207 domain-containing protein</fullName>
    </recommendedName>
</protein>
<proteinExistence type="predicted"/>
<accession>A0A9N9SJT0</accession>
<keyword evidence="3" id="KW-1185">Reference proteome</keyword>
<dbReference type="EMBL" id="OU896711">
    <property type="protein sequence ID" value="CAG9822305.1"/>
    <property type="molecule type" value="Genomic_DNA"/>
</dbReference>
<dbReference type="Pfam" id="PF26634">
    <property type="entry name" value="DUF8207"/>
    <property type="match status" value="1"/>
</dbReference>
<dbReference type="OrthoDB" id="6765569at2759"/>
<dbReference type="PANTHER" id="PTHR35374:SF1">
    <property type="entry name" value="PROTEIN KINASE DOMAIN-CONTAINING PROTEIN"/>
    <property type="match status" value="1"/>
</dbReference>
<reference evidence="2" key="1">
    <citation type="submission" date="2022-01" db="EMBL/GenBank/DDBJ databases">
        <authorList>
            <person name="King R."/>
        </authorList>
    </citation>
    <scope>NUCLEOTIDE SEQUENCE</scope>
</reference>
<sequence>MSQSMHSRYMERSNQERTIECDTYGLRFEDGYVIGNTAVQYENDKLGVRNKRFNLTPGLLQLLLKRIPQNYTAKDLGVYKNILILTNAHKQKYKSDGPVNANSSWKYRNIISLLFPPKRRRNIRRLAPRHTYIEKDNIHTPTHDIVMNNKMKIQQQIENLIAGQSC</sequence>
<evidence type="ECO:0000259" key="1">
    <source>
        <dbReference type="Pfam" id="PF26634"/>
    </source>
</evidence>
<feature type="domain" description="DUF8207" evidence="1">
    <location>
        <begin position="22"/>
        <end position="115"/>
    </location>
</feature>